<evidence type="ECO:0000313" key="6">
    <source>
        <dbReference type="Proteomes" id="UP001500279"/>
    </source>
</evidence>
<comment type="similarity">
    <text evidence="1 3">Belongs to the short-chain dehydrogenases/reductases (SDR) family.</text>
</comment>
<evidence type="ECO:0000259" key="4">
    <source>
        <dbReference type="SMART" id="SM00822"/>
    </source>
</evidence>
<dbReference type="Pfam" id="PF00106">
    <property type="entry name" value="adh_short"/>
    <property type="match status" value="1"/>
</dbReference>
<dbReference type="SUPFAM" id="SSF51735">
    <property type="entry name" value="NAD(P)-binding Rossmann-fold domains"/>
    <property type="match status" value="1"/>
</dbReference>
<evidence type="ECO:0000256" key="3">
    <source>
        <dbReference type="RuleBase" id="RU000363"/>
    </source>
</evidence>
<reference evidence="6" key="1">
    <citation type="journal article" date="2019" name="Int. J. Syst. Evol. Microbiol.">
        <title>The Global Catalogue of Microorganisms (GCM) 10K type strain sequencing project: providing services to taxonomists for standard genome sequencing and annotation.</title>
        <authorList>
            <consortium name="The Broad Institute Genomics Platform"/>
            <consortium name="The Broad Institute Genome Sequencing Center for Infectious Disease"/>
            <person name="Wu L."/>
            <person name="Ma J."/>
        </authorList>
    </citation>
    <scope>NUCLEOTIDE SEQUENCE [LARGE SCALE GENOMIC DNA]</scope>
    <source>
        <strain evidence="6">JCM 15503</strain>
    </source>
</reference>
<dbReference type="PRINTS" id="PR00080">
    <property type="entry name" value="SDRFAMILY"/>
</dbReference>
<dbReference type="EMBL" id="BAAAEW010000026">
    <property type="protein sequence ID" value="GAA0761028.1"/>
    <property type="molecule type" value="Genomic_DNA"/>
</dbReference>
<organism evidence="5 6">
    <name type="scientific">Ideonella azotifigens</name>
    <dbReference type="NCBI Taxonomy" id="513160"/>
    <lineage>
        <taxon>Bacteria</taxon>
        <taxon>Pseudomonadati</taxon>
        <taxon>Pseudomonadota</taxon>
        <taxon>Betaproteobacteria</taxon>
        <taxon>Burkholderiales</taxon>
        <taxon>Sphaerotilaceae</taxon>
        <taxon>Ideonella</taxon>
    </lineage>
</organism>
<sequence length="251" mass="25984">MSQSQDSIRGQVVVITGASSGLGEATARLLATRGARLVLAARRVDRLQALAAELRDAGAEVVVQATDVTHRADLDALAAAALKAFGRIDVLVNNAGVMLLAGLDKLKVDEWDRMIDVNIKGLLYGVAAVLPTMKAQGSGHIVNIASVAGLKVFSPIGAVYSATKFAVRAISEGLRAEAPAGVRTTIVSPGAVASELKLGTSDAEASAGVNAFYEANQIPASSVARAIAYAIEQPADVDINEIVLRPTVQEF</sequence>
<feature type="domain" description="Ketoreductase" evidence="4">
    <location>
        <begin position="11"/>
        <end position="195"/>
    </location>
</feature>
<dbReference type="RefSeq" id="WP_141289773.1">
    <property type="nucleotide sequence ID" value="NZ_BAAAEW010000026.1"/>
</dbReference>
<dbReference type="InterPro" id="IPR036291">
    <property type="entry name" value="NAD(P)-bd_dom_sf"/>
</dbReference>
<dbReference type="Gene3D" id="3.40.50.720">
    <property type="entry name" value="NAD(P)-binding Rossmann-like Domain"/>
    <property type="match status" value="1"/>
</dbReference>
<evidence type="ECO:0000256" key="1">
    <source>
        <dbReference type="ARBA" id="ARBA00006484"/>
    </source>
</evidence>
<evidence type="ECO:0000256" key="2">
    <source>
        <dbReference type="ARBA" id="ARBA00023002"/>
    </source>
</evidence>
<dbReference type="PRINTS" id="PR00081">
    <property type="entry name" value="GDHRDH"/>
</dbReference>
<name>A0ABP3VJ72_9BURK</name>
<dbReference type="SMART" id="SM00822">
    <property type="entry name" value="PKS_KR"/>
    <property type="match status" value="1"/>
</dbReference>
<dbReference type="Proteomes" id="UP001500279">
    <property type="component" value="Unassembled WGS sequence"/>
</dbReference>
<dbReference type="PANTHER" id="PTHR43115:SF4">
    <property type="entry name" value="DEHYDROGENASE_REDUCTASE SDR FAMILY MEMBER 11"/>
    <property type="match status" value="1"/>
</dbReference>
<dbReference type="PROSITE" id="PS00061">
    <property type="entry name" value="ADH_SHORT"/>
    <property type="match status" value="1"/>
</dbReference>
<comment type="caution">
    <text evidence="5">The sequence shown here is derived from an EMBL/GenBank/DDBJ whole genome shotgun (WGS) entry which is preliminary data.</text>
</comment>
<dbReference type="PANTHER" id="PTHR43115">
    <property type="entry name" value="DEHYDROGENASE/REDUCTASE SDR FAMILY MEMBER 11"/>
    <property type="match status" value="1"/>
</dbReference>
<dbReference type="InterPro" id="IPR057326">
    <property type="entry name" value="KR_dom"/>
</dbReference>
<dbReference type="InterPro" id="IPR020904">
    <property type="entry name" value="Sc_DH/Rdtase_CS"/>
</dbReference>
<keyword evidence="2" id="KW-0560">Oxidoreductase</keyword>
<proteinExistence type="inferred from homology"/>
<accession>A0ABP3VJ72</accession>
<keyword evidence="6" id="KW-1185">Reference proteome</keyword>
<evidence type="ECO:0000313" key="5">
    <source>
        <dbReference type="EMBL" id="GAA0761028.1"/>
    </source>
</evidence>
<dbReference type="InterPro" id="IPR002347">
    <property type="entry name" value="SDR_fam"/>
</dbReference>
<protein>
    <submittedName>
        <fullName evidence="5">SDR family oxidoreductase</fullName>
    </submittedName>
</protein>
<gene>
    <name evidence="5" type="ORF">GCM10009107_44290</name>
</gene>